<proteinExistence type="predicted"/>
<reference evidence="3 4" key="1">
    <citation type="submission" date="2024-12" db="EMBL/GenBank/DDBJ databases">
        <title>The unique morphological basis and parallel evolutionary history of personate flowers in Penstemon.</title>
        <authorList>
            <person name="Depatie T.H."/>
            <person name="Wessinger C.A."/>
        </authorList>
    </citation>
    <scope>NUCLEOTIDE SEQUENCE [LARGE SCALE GENOMIC DNA]</scope>
    <source>
        <strain evidence="3">WTNN_2</strain>
        <tissue evidence="3">Leaf</tissue>
    </source>
</reference>
<gene>
    <name evidence="3" type="ORF">ACJIZ3_015892</name>
</gene>
<dbReference type="AlphaFoldDB" id="A0ABD3RNU3"/>
<keyword evidence="2" id="KW-1133">Transmembrane helix</keyword>
<keyword evidence="2" id="KW-0472">Membrane</keyword>
<dbReference type="Proteomes" id="UP001634393">
    <property type="component" value="Unassembled WGS sequence"/>
</dbReference>
<evidence type="ECO:0008006" key="5">
    <source>
        <dbReference type="Google" id="ProtNLM"/>
    </source>
</evidence>
<name>A0ABD3RNU3_9LAMI</name>
<evidence type="ECO:0000313" key="4">
    <source>
        <dbReference type="Proteomes" id="UP001634393"/>
    </source>
</evidence>
<comment type="caution">
    <text evidence="3">The sequence shown here is derived from an EMBL/GenBank/DDBJ whole genome shotgun (WGS) entry which is preliminary data.</text>
</comment>
<feature type="transmembrane region" description="Helical" evidence="2">
    <location>
        <begin position="156"/>
        <end position="175"/>
    </location>
</feature>
<evidence type="ECO:0000313" key="3">
    <source>
        <dbReference type="EMBL" id="KAL3814624.1"/>
    </source>
</evidence>
<feature type="compositionally biased region" description="Polar residues" evidence="1">
    <location>
        <begin position="69"/>
        <end position="79"/>
    </location>
</feature>
<evidence type="ECO:0000256" key="2">
    <source>
        <dbReference type="SAM" id="Phobius"/>
    </source>
</evidence>
<keyword evidence="2" id="KW-0812">Transmembrane</keyword>
<feature type="compositionally biased region" description="Basic and acidic residues" evidence="1">
    <location>
        <begin position="80"/>
        <end position="93"/>
    </location>
</feature>
<feature type="compositionally biased region" description="Basic residues" evidence="1">
    <location>
        <begin position="94"/>
        <end position="104"/>
    </location>
</feature>
<keyword evidence="4" id="KW-1185">Reference proteome</keyword>
<feature type="compositionally biased region" description="Acidic residues" evidence="1">
    <location>
        <begin position="11"/>
        <end position="25"/>
    </location>
</feature>
<feature type="region of interest" description="Disordered" evidence="1">
    <location>
        <begin position="1"/>
        <end position="116"/>
    </location>
</feature>
<dbReference type="EMBL" id="JBJXBP010000008">
    <property type="protein sequence ID" value="KAL3814624.1"/>
    <property type="molecule type" value="Genomic_DNA"/>
</dbReference>
<sequence>MDRLDSSGSELDLDIDLESGETSEEDANKVHSLSYEESIRSGFVSLDSSPYGSVSGRDCSSSEEKSFNSDEISAMQSGNFREEILNMKMDRDKSKKHNSKRAPKPPRPPKGPLLDASDMKLLKEISELNLKRKRMERIRTLKNRKKEKPSSLNRNLLPLLVTVIFFLVIIFQGLLGSRV</sequence>
<accession>A0ABD3RNU3</accession>
<evidence type="ECO:0000256" key="1">
    <source>
        <dbReference type="SAM" id="MobiDB-lite"/>
    </source>
</evidence>
<protein>
    <recommendedName>
        <fullName evidence="5">Transmembrane protein</fullName>
    </recommendedName>
</protein>
<dbReference type="PANTHER" id="PTHR34188">
    <property type="entry name" value="OS01G0299500 PROTEIN"/>
    <property type="match status" value="1"/>
</dbReference>
<organism evidence="3 4">
    <name type="scientific">Penstemon smallii</name>
    <dbReference type="NCBI Taxonomy" id="265156"/>
    <lineage>
        <taxon>Eukaryota</taxon>
        <taxon>Viridiplantae</taxon>
        <taxon>Streptophyta</taxon>
        <taxon>Embryophyta</taxon>
        <taxon>Tracheophyta</taxon>
        <taxon>Spermatophyta</taxon>
        <taxon>Magnoliopsida</taxon>
        <taxon>eudicotyledons</taxon>
        <taxon>Gunneridae</taxon>
        <taxon>Pentapetalae</taxon>
        <taxon>asterids</taxon>
        <taxon>lamiids</taxon>
        <taxon>Lamiales</taxon>
        <taxon>Plantaginaceae</taxon>
        <taxon>Cheloneae</taxon>
        <taxon>Penstemon</taxon>
    </lineage>
</organism>
<dbReference type="PANTHER" id="PTHR34188:SF5">
    <property type="entry name" value="OS05G0131900 PROTEIN"/>
    <property type="match status" value="1"/>
</dbReference>